<evidence type="ECO:0000259" key="1">
    <source>
        <dbReference type="Pfam" id="PF12770"/>
    </source>
</evidence>
<dbReference type="AlphaFoldDB" id="A0A1S2NWI4"/>
<dbReference type="InterPro" id="IPR024983">
    <property type="entry name" value="CHAT_dom"/>
</dbReference>
<protein>
    <recommendedName>
        <fullName evidence="1">CHAT domain-containing protein</fullName>
    </recommendedName>
</protein>
<feature type="domain" description="CHAT" evidence="1">
    <location>
        <begin position="461"/>
        <end position="577"/>
    </location>
</feature>
<comment type="caution">
    <text evidence="2">The sequence shown here is derived from an EMBL/GenBank/DDBJ whole genome shotgun (WGS) entry which is preliminary data.</text>
</comment>
<evidence type="ECO:0000313" key="3">
    <source>
        <dbReference type="Proteomes" id="UP000179935"/>
    </source>
</evidence>
<dbReference type="Proteomes" id="UP000179935">
    <property type="component" value="Unassembled WGS sequence"/>
</dbReference>
<keyword evidence="3" id="KW-1185">Reference proteome</keyword>
<sequence length="705" mass="77034">MVFDPEDGTAPTEISPVIDAPLEDSDQFAIPHGLARDVARALPGLWYCLHLPQSRGDLVDLEAWRLKGLQQLAMGHHVMPVPVTALDSLALAPWWRPMLALCPDELVERTARGAVALGVELPVASFSTLGDASLQEHWQAIQERVYPDVPPLVGKVNLSRRLDLAALDLPWRLMARRMGWDIDAPADEETPTLLHRTLQGHTLVAATARLERQGLTVEEAEPVFGQTVVEEKARLRLPVSLALPGVAPAYVRGAYPPQLRKARVRPLAAMDADDTWSTEIGERDDAHVERAAIEYTLTHRAVANDSLGLMMPSVPPSAFTLLADLEKHFRDSAADRPRSVEKLLSRLNAVVRPLFTEPVMEAINRASMLTVFSNFPLGLATMPGDTAPLAARLPLTYEPLLPLTRTVQKAGAVALGVEWKNRIRVLVAECIPASDPVGQISRDGWRITQDTLKDVEGLSIHAVQTLSLDALREAVSEHTPDLLIISAHGTLVANTAAIVIGDEPHIELGLQHTPPVIVLSACHVAPRGASAVSITDLLLREGALAVLGTQVPVDVRRNMMLTGRLLTNLADHLINQGRHATLLEVWHHTQTTNTVNDILMSTPSLGSWGRTPGPGGGPAPLQEFMISRSAGRLRGAHIYQDTEQVLGEIADDQGRGEQVRNWFRRPGYVPESLFYLFAGRPERILISSMEERVAALWPHSDTPGM</sequence>
<evidence type="ECO:0000313" key="2">
    <source>
        <dbReference type="EMBL" id="OIJ85234.1"/>
    </source>
</evidence>
<name>A0A1S2NWI4_9ACTN</name>
<reference evidence="2 3" key="1">
    <citation type="submission" date="2016-10" db="EMBL/GenBank/DDBJ databases">
        <title>Genome sequence of Streptomyces sp. MUSC 93.</title>
        <authorList>
            <person name="Lee L.-H."/>
            <person name="Ser H.-L."/>
            <person name="Law J.W.-F."/>
        </authorList>
    </citation>
    <scope>NUCLEOTIDE SEQUENCE [LARGE SCALE GENOMIC DNA]</scope>
    <source>
        <strain evidence="2 3">MUSC 93</strain>
    </source>
</reference>
<accession>A0A1S2NWI4</accession>
<organism evidence="2 3">
    <name type="scientific">Streptomyces colonosanans</name>
    <dbReference type="NCBI Taxonomy" id="1428652"/>
    <lineage>
        <taxon>Bacteria</taxon>
        <taxon>Bacillati</taxon>
        <taxon>Actinomycetota</taxon>
        <taxon>Actinomycetes</taxon>
        <taxon>Kitasatosporales</taxon>
        <taxon>Streptomycetaceae</taxon>
        <taxon>Streptomyces</taxon>
    </lineage>
</organism>
<gene>
    <name evidence="2" type="ORF">BIV24_29155</name>
</gene>
<dbReference type="EMBL" id="MLYP01000096">
    <property type="protein sequence ID" value="OIJ85234.1"/>
    <property type="molecule type" value="Genomic_DNA"/>
</dbReference>
<proteinExistence type="predicted"/>
<dbReference type="Pfam" id="PF12770">
    <property type="entry name" value="CHAT"/>
    <property type="match status" value="1"/>
</dbReference>